<reference evidence="2 3" key="1">
    <citation type="journal article" date="2019" name="Int. J. Syst. Evol. Microbiol.">
        <title>The Global Catalogue of Microorganisms (GCM) 10K type strain sequencing project: providing services to taxonomists for standard genome sequencing and annotation.</title>
        <authorList>
            <consortium name="The Broad Institute Genomics Platform"/>
            <consortium name="The Broad Institute Genome Sequencing Center for Infectious Disease"/>
            <person name="Wu L."/>
            <person name="Ma J."/>
        </authorList>
    </citation>
    <scope>NUCLEOTIDE SEQUENCE [LARGE SCALE GENOMIC DNA]</scope>
    <source>
        <strain evidence="2 3">JCM 15478</strain>
    </source>
</reference>
<dbReference type="RefSeq" id="WP_344534895.1">
    <property type="nucleotide sequence ID" value="NZ_BAAAPE010000028.1"/>
</dbReference>
<evidence type="ECO:0000256" key="1">
    <source>
        <dbReference type="SAM" id="SignalP"/>
    </source>
</evidence>
<dbReference type="Proteomes" id="UP001500016">
    <property type="component" value="Unassembled WGS sequence"/>
</dbReference>
<feature type="signal peptide" evidence="1">
    <location>
        <begin position="1"/>
        <end position="26"/>
    </location>
</feature>
<evidence type="ECO:0000313" key="2">
    <source>
        <dbReference type="EMBL" id="GAA2101670.1"/>
    </source>
</evidence>
<gene>
    <name evidence="2" type="ORF">GCM10009801_75100</name>
</gene>
<feature type="chain" id="PRO_5046258904" description="Chaplin domain-containing protein" evidence="1">
    <location>
        <begin position="27"/>
        <end position="67"/>
    </location>
</feature>
<organism evidence="2 3">
    <name type="scientific">Streptomyces albiaxialis</name>
    <dbReference type="NCBI Taxonomy" id="329523"/>
    <lineage>
        <taxon>Bacteria</taxon>
        <taxon>Bacillati</taxon>
        <taxon>Actinomycetota</taxon>
        <taxon>Actinomycetes</taxon>
        <taxon>Kitasatosporales</taxon>
        <taxon>Streptomycetaceae</taxon>
        <taxon>Streptomyces</taxon>
    </lineage>
</organism>
<dbReference type="EMBL" id="BAAAPE010000028">
    <property type="protein sequence ID" value="GAA2101670.1"/>
    <property type="molecule type" value="Genomic_DNA"/>
</dbReference>
<evidence type="ECO:0000313" key="3">
    <source>
        <dbReference type="Proteomes" id="UP001500016"/>
    </source>
</evidence>
<keyword evidence="3" id="KW-1185">Reference proteome</keyword>
<keyword evidence="1" id="KW-0732">Signal</keyword>
<protein>
    <recommendedName>
        <fullName evidence="4">Chaplin domain-containing protein</fullName>
    </recommendedName>
</protein>
<comment type="caution">
    <text evidence="2">The sequence shown here is derived from an EMBL/GenBank/DDBJ whole genome shotgun (WGS) entry which is preliminary data.</text>
</comment>
<proteinExistence type="predicted"/>
<accession>A0ABN2WYN5</accession>
<name>A0ABN2WYN5_9ACTN</name>
<sequence>MRIRTGIAAAVAASALVLSAGSAAVAADGPENFVKHRPVTVTDDGPTGIGLNVLCGIGLLGKGVCSN</sequence>
<evidence type="ECO:0008006" key="4">
    <source>
        <dbReference type="Google" id="ProtNLM"/>
    </source>
</evidence>